<accession>A0A2P6VIK0</accession>
<dbReference type="OrthoDB" id="537665at2759"/>
<dbReference type="Proteomes" id="UP000239649">
    <property type="component" value="Unassembled WGS sequence"/>
</dbReference>
<reference evidence="16 17" key="1">
    <citation type="journal article" date="2018" name="Plant J.">
        <title>Genome sequences of Chlorella sorokiniana UTEX 1602 and Micractinium conductrix SAG 241.80: implications to maltose excretion by a green alga.</title>
        <authorList>
            <person name="Arriola M.B."/>
            <person name="Velmurugan N."/>
            <person name="Zhang Y."/>
            <person name="Plunkett M.H."/>
            <person name="Hondzo H."/>
            <person name="Barney B.M."/>
        </authorList>
    </citation>
    <scope>NUCLEOTIDE SEQUENCE [LARGE SCALE GENOMIC DNA]</scope>
    <source>
        <strain evidence="16 17">SAG 241.80</strain>
    </source>
</reference>
<evidence type="ECO:0000256" key="4">
    <source>
        <dbReference type="ARBA" id="ARBA00022989"/>
    </source>
</evidence>
<keyword evidence="9" id="KW-1071">Ligand-gated ion channel</keyword>
<feature type="transmembrane region" description="Helical" evidence="13">
    <location>
        <begin position="163"/>
        <end position="182"/>
    </location>
</feature>
<dbReference type="PANTHER" id="PTHR18966">
    <property type="entry name" value="IONOTROPIC GLUTAMATE RECEPTOR"/>
    <property type="match status" value="1"/>
</dbReference>
<dbReference type="AlphaFoldDB" id="A0A2P6VIK0"/>
<evidence type="ECO:0000256" key="10">
    <source>
        <dbReference type="ARBA" id="ARBA00023303"/>
    </source>
</evidence>
<evidence type="ECO:0000256" key="11">
    <source>
        <dbReference type="SAM" id="Coils"/>
    </source>
</evidence>
<evidence type="ECO:0000313" key="16">
    <source>
        <dbReference type="EMBL" id="PSC73926.1"/>
    </source>
</evidence>
<feature type="signal peptide" evidence="14">
    <location>
        <begin position="1"/>
        <end position="26"/>
    </location>
</feature>
<evidence type="ECO:0000256" key="1">
    <source>
        <dbReference type="ARBA" id="ARBA00004141"/>
    </source>
</evidence>
<sequence length="567" mass="61058">MACTSGWAARLLLAAACALAARFAVAQSALPAPFPEEESLLTSNRTINICTSEYAPIVYCLDREPAAYGGYEMELFERVRQQLGWTNDRLNWTCMEWYEMLDALQAGDGTCDLSVAGVDIGRSNLERGLTFTYPTLSAGYRIAVAVGQTDDVDIWVFMEAFQWQLWLAIVLTSVAVGGIVWGTNRWANITRRPAGAGAAPNPKLQPLVWASLGRPMQLGDMDTRNFASSFIVLVFGFMMLVLTAIYTGNTAANLTASQLQSRIRSVEDLPGKSVATWEDPEYVSDLQRRGITAVGLPWDTSEDLDAMLDGLRDGTYQALVLDSYVLESAASSQCDVEVVGGTWDEYDAAVAFPAGFTDQVLLKRFSDILISLKDSGDMEALAKRWISRPEATCKTRGVNDAGTKISFEEVSGLWILLAASVGVALLLVVISQLTLHSARRVARTAAVRNTMRRLRTVSQRSVAAQEGSTGGGNCAGGGGSGGGGPWQWPDVGIAPQQGSLQPEPSTHLSEKDACGGEELRGGAALADGSLPPAGVAQVLAAVEATQQRMERMEQLLLQQQQQVFPKL</sequence>
<evidence type="ECO:0000256" key="6">
    <source>
        <dbReference type="ARBA" id="ARBA00023136"/>
    </source>
</evidence>
<keyword evidence="4 13" id="KW-1133">Transmembrane helix</keyword>
<feature type="compositionally biased region" description="Gly residues" evidence="12">
    <location>
        <begin position="468"/>
        <end position="485"/>
    </location>
</feature>
<evidence type="ECO:0000256" key="12">
    <source>
        <dbReference type="SAM" id="MobiDB-lite"/>
    </source>
</evidence>
<keyword evidence="5" id="KW-0406">Ion transport</keyword>
<keyword evidence="6 13" id="KW-0472">Membrane</keyword>
<gene>
    <name evidence="16" type="ORF">C2E20_2952</name>
</gene>
<feature type="coiled-coil region" evidence="11">
    <location>
        <begin position="535"/>
        <end position="562"/>
    </location>
</feature>
<dbReference type="Gene3D" id="3.40.190.10">
    <property type="entry name" value="Periplasmic binding protein-like II"/>
    <property type="match status" value="2"/>
</dbReference>
<dbReference type="Pfam" id="PF00060">
    <property type="entry name" value="Lig_chan"/>
    <property type="match status" value="1"/>
</dbReference>
<comment type="caution">
    <text evidence="16">The sequence shown here is derived from an EMBL/GenBank/DDBJ whole genome shotgun (WGS) entry which is preliminary data.</text>
</comment>
<keyword evidence="11" id="KW-0175">Coiled coil</keyword>
<keyword evidence="7 16" id="KW-0675">Receptor</keyword>
<protein>
    <submittedName>
        <fullName evidence="16">Glutamate receptor</fullName>
    </submittedName>
</protein>
<feature type="domain" description="Ionotropic glutamate receptor C-terminal" evidence="15">
    <location>
        <begin position="162"/>
        <end position="420"/>
    </location>
</feature>
<feature type="region of interest" description="Disordered" evidence="12">
    <location>
        <begin position="456"/>
        <end position="514"/>
    </location>
</feature>
<organism evidence="16 17">
    <name type="scientific">Micractinium conductrix</name>
    <dbReference type="NCBI Taxonomy" id="554055"/>
    <lineage>
        <taxon>Eukaryota</taxon>
        <taxon>Viridiplantae</taxon>
        <taxon>Chlorophyta</taxon>
        <taxon>core chlorophytes</taxon>
        <taxon>Trebouxiophyceae</taxon>
        <taxon>Chlorellales</taxon>
        <taxon>Chlorellaceae</taxon>
        <taxon>Chlorella clade</taxon>
        <taxon>Micractinium</taxon>
    </lineage>
</organism>
<feature type="compositionally biased region" description="Polar residues" evidence="12">
    <location>
        <begin position="496"/>
        <end position="507"/>
    </location>
</feature>
<feature type="transmembrane region" description="Helical" evidence="13">
    <location>
        <begin position="413"/>
        <end position="435"/>
    </location>
</feature>
<evidence type="ECO:0000256" key="5">
    <source>
        <dbReference type="ARBA" id="ARBA00023065"/>
    </source>
</evidence>
<dbReference type="InterPro" id="IPR001320">
    <property type="entry name" value="Iontro_rcpt_C"/>
</dbReference>
<evidence type="ECO:0000313" key="17">
    <source>
        <dbReference type="Proteomes" id="UP000239649"/>
    </source>
</evidence>
<dbReference type="STRING" id="554055.A0A2P6VIK0"/>
<dbReference type="GO" id="GO:0015276">
    <property type="term" value="F:ligand-gated monoatomic ion channel activity"/>
    <property type="evidence" value="ECO:0007669"/>
    <property type="project" value="InterPro"/>
</dbReference>
<dbReference type="Gene3D" id="1.10.287.70">
    <property type="match status" value="1"/>
</dbReference>
<keyword evidence="17" id="KW-1185">Reference proteome</keyword>
<dbReference type="SUPFAM" id="SSF53850">
    <property type="entry name" value="Periplasmic binding protein-like II"/>
    <property type="match status" value="1"/>
</dbReference>
<dbReference type="InterPro" id="IPR015683">
    <property type="entry name" value="Ionotropic_Glu_rcpt"/>
</dbReference>
<name>A0A2P6VIK0_9CHLO</name>
<proteinExistence type="predicted"/>
<evidence type="ECO:0000256" key="3">
    <source>
        <dbReference type="ARBA" id="ARBA00022692"/>
    </source>
</evidence>
<comment type="subcellular location">
    <subcellularLocation>
        <location evidence="1">Membrane</location>
        <topology evidence="1">Multi-pass membrane protein</topology>
    </subcellularLocation>
</comment>
<keyword evidence="3 13" id="KW-0812">Transmembrane</keyword>
<keyword evidence="2" id="KW-0813">Transport</keyword>
<feature type="transmembrane region" description="Helical" evidence="13">
    <location>
        <begin position="226"/>
        <end position="246"/>
    </location>
</feature>
<keyword evidence="8" id="KW-0325">Glycoprotein</keyword>
<keyword evidence="14" id="KW-0732">Signal</keyword>
<evidence type="ECO:0000256" key="2">
    <source>
        <dbReference type="ARBA" id="ARBA00022448"/>
    </source>
</evidence>
<keyword evidence="10" id="KW-0407">Ion channel</keyword>
<evidence type="ECO:0000256" key="8">
    <source>
        <dbReference type="ARBA" id="ARBA00023180"/>
    </source>
</evidence>
<evidence type="ECO:0000256" key="7">
    <source>
        <dbReference type="ARBA" id="ARBA00023170"/>
    </source>
</evidence>
<evidence type="ECO:0000256" key="13">
    <source>
        <dbReference type="SAM" id="Phobius"/>
    </source>
</evidence>
<evidence type="ECO:0000259" key="15">
    <source>
        <dbReference type="Pfam" id="PF00060"/>
    </source>
</evidence>
<feature type="chain" id="PRO_5015172002" evidence="14">
    <location>
        <begin position="27"/>
        <end position="567"/>
    </location>
</feature>
<evidence type="ECO:0000256" key="9">
    <source>
        <dbReference type="ARBA" id="ARBA00023286"/>
    </source>
</evidence>
<dbReference type="GO" id="GO:0016020">
    <property type="term" value="C:membrane"/>
    <property type="evidence" value="ECO:0007669"/>
    <property type="project" value="UniProtKB-SubCell"/>
</dbReference>
<dbReference type="EMBL" id="LHPF02000006">
    <property type="protein sequence ID" value="PSC73926.1"/>
    <property type="molecule type" value="Genomic_DNA"/>
</dbReference>
<evidence type="ECO:0000256" key="14">
    <source>
        <dbReference type="SAM" id="SignalP"/>
    </source>
</evidence>